<keyword evidence="4 8" id="KW-1133">Transmembrane helix</keyword>
<dbReference type="GO" id="GO:0005886">
    <property type="term" value="C:plasma membrane"/>
    <property type="evidence" value="ECO:0007669"/>
    <property type="project" value="UniProtKB-SubCell"/>
</dbReference>
<feature type="transmembrane region" description="Helical" evidence="8">
    <location>
        <begin position="524"/>
        <end position="544"/>
    </location>
</feature>
<dbReference type="PANTHER" id="PTHR42643">
    <property type="entry name" value="IONOTROPIC RECEPTOR 20A-RELATED"/>
    <property type="match status" value="1"/>
</dbReference>
<feature type="signal peptide" evidence="9">
    <location>
        <begin position="1"/>
        <end position="18"/>
    </location>
</feature>
<protein>
    <recommendedName>
        <fullName evidence="12">Ionotropic receptor</fullName>
    </recommendedName>
</protein>
<organism evidence="10 11">
    <name type="scientific">Zophobas morio</name>
    <dbReference type="NCBI Taxonomy" id="2755281"/>
    <lineage>
        <taxon>Eukaryota</taxon>
        <taxon>Metazoa</taxon>
        <taxon>Ecdysozoa</taxon>
        <taxon>Arthropoda</taxon>
        <taxon>Hexapoda</taxon>
        <taxon>Insecta</taxon>
        <taxon>Pterygota</taxon>
        <taxon>Neoptera</taxon>
        <taxon>Endopterygota</taxon>
        <taxon>Coleoptera</taxon>
        <taxon>Polyphaga</taxon>
        <taxon>Cucujiformia</taxon>
        <taxon>Tenebrionidae</taxon>
        <taxon>Zophobas</taxon>
    </lineage>
</organism>
<dbReference type="EMBL" id="JALNTZ010000005">
    <property type="protein sequence ID" value="KAJ3652045.1"/>
    <property type="molecule type" value="Genomic_DNA"/>
</dbReference>
<name>A0AA38IAC4_9CUCU</name>
<dbReference type="InterPro" id="IPR052192">
    <property type="entry name" value="Insect_Ionotropic_Sensory_Rcpt"/>
</dbReference>
<evidence type="ECO:0000256" key="4">
    <source>
        <dbReference type="ARBA" id="ARBA00022989"/>
    </source>
</evidence>
<comment type="subcellular location">
    <subcellularLocation>
        <location evidence="1">Cell membrane</location>
        <topology evidence="1">Multi-pass membrane protein</topology>
    </subcellularLocation>
</comment>
<keyword evidence="2" id="KW-1003">Cell membrane</keyword>
<feature type="transmembrane region" description="Helical" evidence="8">
    <location>
        <begin position="287"/>
        <end position="309"/>
    </location>
</feature>
<keyword evidence="5 8" id="KW-0472">Membrane</keyword>
<evidence type="ECO:0000256" key="2">
    <source>
        <dbReference type="ARBA" id="ARBA00022475"/>
    </source>
</evidence>
<sequence length="558" mass="64609">MAILAVILNLLLFYSVNSVEKFICKYFCQKTIVFVSADFDNLDEKFNFVLHLNQPKVIINPQNSLDLENFDNYVIAEQNLSTLWSSIDLLKYQINTRGNFLVILQVNTTEEVTKSIFETLWSFYIYNVVVYTNWSSFVTWYPYDFANRCGTAINLVEVNSLNPYKHKIPTNFGGCPINFTWNETPLAVKSPFDKTDPGYDVRFLDAIAQPLNISPCYLTENQKFDLAVGHVDVKEDMIKRKIDAGFLLTHVYLSLGPESEISLHYFETYAFFVLPPRQKIISSTETLLIFSPDIWSAIFAALLLMTVVWKNMTRMSLETSFFEIIRLLLQGTIGNIPRTISTRLILAAFFFYVLNLNWIYVSQLSGILSQPSYEPKITTLRQLGLSNKQLRYDDMWFWFFSSLEEHRKIIEKRIESDKAATFYDELEDFLAQRTYGIITSDRRILFIKNYEKLHVVSQSQLATIRSHLVVRKGLPLLDKINDVILRVRQSGLMSYWLYESQAHIKKSSVADYEEVEGHLDLERIVSAVVLLGMGYVLSAVVFVLEMMYANFKALKINI</sequence>
<keyword evidence="3 8" id="KW-0812">Transmembrane</keyword>
<evidence type="ECO:0000256" key="6">
    <source>
        <dbReference type="ARBA" id="ARBA00023170"/>
    </source>
</evidence>
<comment type="caution">
    <text evidence="10">The sequence shown here is derived from an EMBL/GenBank/DDBJ whole genome shotgun (WGS) entry which is preliminary data.</text>
</comment>
<keyword evidence="11" id="KW-1185">Reference proteome</keyword>
<dbReference type="SUPFAM" id="SSF53850">
    <property type="entry name" value="Periplasmic binding protein-like II"/>
    <property type="match status" value="1"/>
</dbReference>
<evidence type="ECO:0000256" key="1">
    <source>
        <dbReference type="ARBA" id="ARBA00004651"/>
    </source>
</evidence>
<evidence type="ECO:0000256" key="5">
    <source>
        <dbReference type="ARBA" id="ARBA00023136"/>
    </source>
</evidence>
<evidence type="ECO:0000256" key="7">
    <source>
        <dbReference type="ARBA" id="ARBA00023180"/>
    </source>
</evidence>
<dbReference type="AlphaFoldDB" id="A0AA38IAC4"/>
<dbReference type="Proteomes" id="UP001168821">
    <property type="component" value="Unassembled WGS sequence"/>
</dbReference>
<keyword evidence="6" id="KW-0675">Receptor</keyword>
<evidence type="ECO:0000256" key="3">
    <source>
        <dbReference type="ARBA" id="ARBA00022692"/>
    </source>
</evidence>
<dbReference type="PANTHER" id="PTHR42643:SF38">
    <property type="entry name" value="IONOTROPIC RECEPTOR 100A"/>
    <property type="match status" value="1"/>
</dbReference>
<evidence type="ECO:0000256" key="8">
    <source>
        <dbReference type="SAM" id="Phobius"/>
    </source>
</evidence>
<gene>
    <name evidence="10" type="ORF">Zmor_018045</name>
</gene>
<evidence type="ECO:0008006" key="12">
    <source>
        <dbReference type="Google" id="ProtNLM"/>
    </source>
</evidence>
<feature type="chain" id="PRO_5041240741" description="Ionotropic receptor" evidence="9">
    <location>
        <begin position="19"/>
        <end position="558"/>
    </location>
</feature>
<keyword evidence="9" id="KW-0732">Signal</keyword>
<accession>A0AA38IAC4</accession>
<evidence type="ECO:0000256" key="9">
    <source>
        <dbReference type="SAM" id="SignalP"/>
    </source>
</evidence>
<feature type="transmembrane region" description="Helical" evidence="8">
    <location>
        <begin position="344"/>
        <end position="361"/>
    </location>
</feature>
<reference evidence="10" key="1">
    <citation type="journal article" date="2023" name="G3 (Bethesda)">
        <title>Whole genome assemblies of Zophobas morio and Tenebrio molitor.</title>
        <authorList>
            <person name="Kaur S."/>
            <person name="Stinson S.A."/>
            <person name="diCenzo G.C."/>
        </authorList>
    </citation>
    <scope>NUCLEOTIDE SEQUENCE</scope>
    <source>
        <strain evidence="10">QUZm001</strain>
    </source>
</reference>
<evidence type="ECO:0000313" key="11">
    <source>
        <dbReference type="Proteomes" id="UP001168821"/>
    </source>
</evidence>
<keyword evidence="7" id="KW-0325">Glycoprotein</keyword>
<evidence type="ECO:0000313" key="10">
    <source>
        <dbReference type="EMBL" id="KAJ3652045.1"/>
    </source>
</evidence>
<proteinExistence type="predicted"/>